<name>A0ABV8XPE8_9DEIO</name>
<evidence type="ECO:0000313" key="2">
    <source>
        <dbReference type="Proteomes" id="UP001595998"/>
    </source>
</evidence>
<evidence type="ECO:0000313" key="1">
    <source>
        <dbReference type="EMBL" id="MFC4425713.1"/>
    </source>
</evidence>
<comment type="caution">
    <text evidence="1">The sequence shown here is derived from an EMBL/GenBank/DDBJ whole genome shotgun (WGS) entry which is preliminary data.</text>
</comment>
<sequence>MTRPDLAPTPALAPTEPALHAVSLLRAAEAVLAMQRPRAPLKLVEVSLREGITFGTTPDPQALALNRGLLEDVVLVALAKEAAAEICGLTLPPSVPDREADALLARGLTDPEEQQVAAAYRQVLKARARAALRHAWAEVEVVAAGLREHHELNAQEVAHRIACAQSIRSSLLN</sequence>
<organism evidence="1 2">
    <name type="scientific">Deinococcus navajonensis</name>
    <dbReference type="NCBI Taxonomy" id="309884"/>
    <lineage>
        <taxon>Bacteria</taxon>
        <taxon>Thermotogati</taxon>
        <taxon>Deinococcota</taxon>
        <taxon>Deinococci</taxon>
        <taxon>Deinococcales</taxon>
        <taxon>Deinococcaceae</taxon>
        <taxon>Deinococcus</taxon>
    </lineage>
</organism>
<dbReference type="EMBL" id="JBHSEH010000005">
    <property type="protein sequence ID" value="MFC4425713.1"/>
    <property type="molecule type" value="Genomic_DNA"/>
</dbReference>
<accession>A0ABV8XPE8</accession>
<proteinExistence type="predicted"/>
<reference evidence="2" key="1">
    <citation type="journal article" date="2019" name="Int. J. Syst. Evol. Microbiol.">
        <title>The Global Catalogue of Microorganisms (GCM) 10K type strain sequencing project: providing services to taxonomists for standard genome sequencing and annotation.</title>
        <authorList>
            <consortium name="The Broad Institute Genomics Platform"/>
            <consortium name="The Broad Institute Genome Sequencing Center for Infectious Disease"/>
            <person name="Wu L."/>
            <person name="Ma J."/>
        </authorList>
    </citation>
    <scope>NUCLEOTIDE SEQUENCE [LARGE SCALE GENOMIC DNA]</scope>
    <source>
        <strain evidence="2">CCUG 56029</strain>
    </source>
</reference>
<protein>
    <submittedName>
        <fullName evidence="1">Uncharacterized protein</fullName>
    </submittedName>
</protein>
<dbReference type="Proteomes" id="UP001595998">
    <property type="component" value="Unassembled WGS sequence"/>
</dbReference>
<gene>
    <name evidence="1" type="ORF">ACFOZ9_05775</name>
</gene>
<dbReference type="RefSeq" id="WP_380037378.1">
    <property type="nucleotide sequence ID" value="NZ_JBHSEH010000005.1"/>
</dbReference>
<keyword evidence="2" id="KW-1185">Reference proteome</keyword>